<gene>
    <name evidence="1" type="ORF">PoB_004051900</name>
</gene>
<evidence type="ECO:0000313" key="2">
    <source>
        <dbReference type="Proteomes" id="UP000735302"/>
    </source>
</evidence>
<evidence type="ECO:0008006" key="3">
    <source>
        <dbReference type="Google" id="ProtNLM"/>
    </source>
</evidence>
<reference evidence="1 2" key="1">
    <citation type="journal article" date="2021" name="Elife">
        <title>Chloroplast acquisition without the gene transfer in kleptoplastic sea slugs, Plakobranchus ocellatus.</title>
        <authorList>
            <person name="Maeda T."/>
            <person name="Takahashi S."/>
            <person name="Yoshida T."/>
            <person name="Shimamura S."/>
            <person name="Takaki Y."/>
            <person name="Nagai Y."/>
            <person name="Toyoda A."/>
            <person name="Suzuki Y."/>
            <person name="Arimoto A."/>
            <person name="Ishii H."/>
            <person name="Satoh N."/>
            <person name="Nishiyama T."/>
            <person name="Hasebe M."/>
            <person name="Maruyama T."/>
            <person name="Minagawa J."/>
            <person name="Obokata J."/>
            <person name="Shigenobu S."/>
        </authorList>
    </citation>
    <scope>NUCLEOTIDE SEQUENCE [LARGE SCALE GENOMIC DNA]</scope>
</reference>
<name>A0AAV4B1X3_9GAST</name>
<dbReference type="Proteomes" id="UP000735302">
    <property type="component" value="Unassembled WGS sequence"/>
</dbReference>
<proteinExistence type="predicted"/>
<organism evidence="1 2">
    <name type="scientific">Plakobranchus ocellatus</name>
    <dbReference type="NCBI Taxonomy" id="259542"/>
    <lineage>
        <taxon>Eukaryota</taxon>
        <taxon>Metazoa</taxon>
        <taxon>Spiralia</taxon>
        <taxon>Lophotrochozoa</taxon>
        <taxon>Mollusca</taxon>
        <taxon>Gastropoda</taxon>
        <taxon>Heterobranchia</taxon>
        <taxon>Euthyneura</taxon>
        <taxon>Panpulmonata</taxon>
        <taxon>Sacoglossa</taxon>
        <taxon>Placobranchoidea</taxon>
        <taxon>Plakobranchidae</taxon>
        <taxon>Plakobranchus</taxon>
    </lineage>
</organism>
<dbReference type="AlphaFoldDB" id="A0AAV4B1X3"/>
<comment type="caution">
    <text evidence="1">The sequence shown here is derived from an EMBL/GenBank/DDBJ whole genome shotgun (WGS) entry which is preliminary data.</text>
</comment>
<protein>
    <recommendedName>
        <fullName evidence="3">Secreted protein</fullName>
    </recommendedName>
</protein>
<accession>A0AAV4B1X3</accession>
<evidence type="ECO:0000313" key="1">
    <source>
        <dbReference type="EMBL" id="GFO14014.1"/>
    </source>
</evidence>
<dbReference type="EMBL" id="BLXT01004521">
    <property type="protein sequence ID" value="GFO14014.1"/>
    <property type="molecule type" value="Genomic_DNA"/>
</dbReference>
<sequence>MHPAHLMGRHVNSRLEPVLFYPLLAAIVQPATIHCFCAAFGENTSGNAEQCTSRQRDDSYYTASSYSFWCEHFEPTARICSKRLAQLMRSYCFW</sequence>
<keyword evidence="2" id="KW-1185">Reference proteome</keyword>